<sequence>MIETRRAPPWTAPAMPGEDLRETLLAQGLWPEFRTRPFGRVPEPGAQPDAVLVDALGGERAAGVRAAREQPKALDRGLSALRELTRGEVVLCQEGGAALTAPAEGLHVKVGPGGMGAQLRRWHSVARGGEVWTVDCQAVIAIGRLLEAHVLDLSRLIEIAPDGGAGRLLRSVTGADLDEILGGKGEGARAHALVGGRPI</sequence>
<keyword evidence="3" id="KW-1185">Reference proteome</keyword>
<dbReference type="InterPro" id="IPR056148">
    <property type="entry name" value="NQRA_2nd"/>
</dbReference>
<dbReference type="PANTHER" id="PTHR37839:SF1">
    <property type="entry name" value="NA(+)-TRANSLOCATING NADH-QUINONE REDUCTASE SUBUNIT A"/>
    <property type="match status" value="1"/>
</dbReference>
<protein>
    <submittedName>
        <fullName evidence="2">Na(+)-translocating NADH-quinone reductase subunit A</fullName>
    </submittedName>
</protein>
<dbReference type="STRING" id="1337093.MBELCI_3704"/>
<dbReference type="EMBL" id="BATB01000120">
    <property type="protein sequence ID" value="GAD57652.1"/>
    <property type="molecule type" value="Genomic_DNA"/>
</dbReference>
<proteinExistence type="predicted"/>
<dbReference type="Pfam" id="PF24836">
    <property type="entry name" value="NQRA_2nd"/>
    <property type="match status" value="1"/>
</dbReference>
<comment type="caution">
    <text evidence="2">The sequence shown here is derived from an EMBL/GenBank/DDBJ whole genome shotgun (WGS) entry which is preliminary data.</text>
</comment>
<dbReference type="Proteomes" id="UP000016566">
    <property type="component" value="Unassembled WGS sequence"/>
</dbReference>
<gene>
    <name evidence="2" type="ORF">MBELCI_3704</name>
</gene>
<evidence type="ECO:0000313" key="3">
    <source>
        <dbReference type="Proteomes" id="UP000016566"/>
    </source>
</evidence>
<dbReference type="eggNOG" id="COG1726">
    <property type="taxonomic scope" value="Bacteria"/>
</dbReference>
<dbReference type="PANTHER" id="PTHR37839">
    <property type="entry name" value="NA(+)-TRANSLOCATING NADH-QUINONE REDUCTASE SUBUNIT A"/>
    <property type="match status" value="1"/>
</dbReference>
<dbReference type="GO" id="GO:0016655">
    <property type="term" value="F:oxidoreductase activity, acting on NAD(P)H, quinone or similar compound as acceptor"/>
    <property type="evidence" value="ECO:0007669"/>
    <property type="project" value="InterPro"/>
</dbReference>
<dbReference type="InterPro" id="IPR008703">
    <property type="entry name" value="NqrA"/>
</dbReference>
<dbReference type="AlphaFoldDB" id="U2Z9B0"/>
<accession>U2Z9B0</accession>
<organism evidence="2 3">
    <name type="scientific">Limimaricola cinnabarinus LL-001</name>
    <dbReference type="NCBI Taxonomy" id="1337093"/>
    <lineage>
        <taxon>Bacteria</taxon>
        <taxon>Pseudomonadati</taxon>
        <taxon>Pseudomonadota</taxon>
        <taxon>Alphaproteobacteria</taxon>
        <taxon>Rhodobacterales</taxon>
        <taxon>Paracoccaceae</taxon>
        <taxon>Limimaricola</taxon>
    </lineage>
</organism>
<dbReference type="GO" id="GO:0006814">
    <property type="term" value="P:sodium ion transport"/>
    <property type="evidence" value="ECO:0007669"/>
    <property type="project" value="InterPro"/>
</dbReference>
<feature type="domain" description="NqrA second alpha/beta" evidence="1">
    <location>
        <begin position="17"/>
        <end position="147"/>
    </location>
</feature>
<evidence type="ECO:0000313" key="2">
    <source>
        <dbReference type="EMBL" id="GAD57652.1"/>
    </source>
</evidence>
<name>U2Z9B0_9RHOB</name>
<reference evidence="2" key="1">
    <citation type="journal article" date="2013" name="Genome Announc.">
        <title>Draft Genome Sequence of Loktanella cinnabarina LL-001T, Isolated from Deep-Sea Floor Sediment.</title>
        <authorList>
            <person name="Nishi S."/>
            <person name="Tsubouchi T."/>
            <person name="Takaki Y."/>
            <person name="Koyanagi R."/>
            <person name="Satoh N."/>
            <person name="Maruyama T."/>
            <person name="Hatada Y."/>
        </authorList>
    </citation>
    <scope>NUCLEOTIDE SEQUENCE [LARGE SCALE GENOMIC DNA]</scope>
    <source>
        <strain evidence="2">LL-001</strain>
    </source>
</reference>
<evidence type="ECO:0000259" key="1">
    <source>
        <dbReference type="Pfam" id="PF24836"/>
    </source>
</evidence>